<protein>
    <submittedName>
        <fullName evidence="6">Sugar ABC transporter substrate-binding protein</fullName>
    </submittedName>
</protein>
<dbReference type="PANTHER" id="PTHR46847:SF1">
    <property type="entry name" value="D-ALLOSE-BINDING PERIPLASMIC PROTEIN-RELATED"/>
    <property type="match status" value="1"/>
</dbReference>
<feature type="signal peptide" evidence="4">
    <location>
        <begin position="1"/>
        <end position="25"/>
    </location>
</feature>
<dbReference type="GO" id="GO:0030313">
    <property type="term" value="C:cell envelope"/>
    <property type="evidence" value="ECO:0007669"/>
    <property type="project" value="UniProtKB-SubCell"/>
</dbReference>
<dbReference type="InterPro" id="IPR025997">
    <property type="entry name" value="SBP_2_dom"/>
</dbReference>
<gene>
    <name evidence="6" type="ORF">AWJ14_07655</name>
</gene>
<evidence type="ECO:0000313" key="6">
    <source>
        <dbReference type="EMBL" id="OCW57021.1"/>
    </source>
</evidence>
<keyword evidence="3 4" id="KW-0732">Signal</keyword>
<name>A0A1C1YU10_9HYPH</name>
<organism evidence="6 7">
    <name type="scientific">Hoeflea olei</name>
    <dbReference type="NCBI Taxonomy" id="1480615"/>
    <lineage>
        <taxon>Bacteria</taxon>
        <taxon>Pseudomonadati</taxon>
        <taxon>Pseudomonadota</taxon>
        <taxon>Alphaproteobacteria</taxon>
        <taxon>Hyphomicrobiales</taxon>
        <taxon>Rhizobiaceae</taxon>
        <taxon>Hoeflea</taxon>
    </lineage>
</organism>
<comment type="caution">
    <text evidence="6">The sequence shown here is derived from an EMBL/GenBank/DDBJ whole genome shotgun (WGS) entry which is preliminary data.</text>
</comment>
<dbReference type="Gene3D" id="3.40.50.2300">
    <property type="match status" value="2"/>
</dbReference>
<comment type="subcellular location">
    <subcellularLocation>
        <location evidence="1">Cell envelope</location>
    </subcellularLocation>
</comment>
<feature type="domain" description="Periplasmic binding protein" evidence="5">
    <location>
        <begin position="31"/>
        <end position="285"/>
    </location>
</feature>
<evidence type="ECO:0000259" key="5">
    <source>
        <dbReference type="Pfam" id="PF13407"/>
    </source>
</evidence>
<feature type="chain" id="PRO_5008656349" evidence="4">
    <location>
        <begin position="26"/>
        <end position="311"/>
    </location>
</feature>
<comment type="similarity">
    <text evidence="2">Belongs to the bacterial solute-binding protein 2 family.</text>
</comment>
<proteinExistence type="inferred from homology"/>
<sequence>MKLKTMLLAAAALATTALHPLGASADEVKKIGLAVSNLQADYFNQIKIGVEAYAKEKGIEVITVDAKNDSATQVSQVQDLLTQDIDAFIYIPAGAAAAAVPTRLAKEAGIPVVNVDRNADGAPGDTFIATDNATSAYEVCKHIIGLADGKGKMLMIHGQKGTTPEVERTKGCMKAIEENSGVELVAQQWSEQWSQAEGLNIGQNLLQAHPDVTLIFAQADGLALGAAQAVKVSGVSQRVYVGGFDGDTTALPILAEGGFDATATQQVRGIGRLAVDSAIKLAAGETLPAEQLLPGFLTTPENAAEFVAEHP</sequence>
<evidence type="ECO:0000256" key="4">
    <source>
        <dbReference type="SAM" id="SignalP"/>
    </source>
</evidence>
<dbReference type="RefSeq" id="WP_066180247.1">
    <property type="nucleotide sequence ID" value="NZ_LQZT01000023.1"/>
</dbReference>
<evidence type="ECO:0000256" key="1">
    <source>
        <dbReference type="ARBA" id="ARBA00004196"/>
    </source>
</evidence>
<evidence type="ECO:0000313" key="7">
    <source>
        <dbReference type="Proteomes" id="UP000094795"/>
    </source>
</evidence>
<reference evidence="6 7" key="1">
    <citation type="submission" date="2015-12" db="EMBL/GenBank/DDBJ databases">
        <authorList>
            <person name="Shamseldin A."/>
            <person name="Moawad H."/>
            <person name="Abd El-Rahim W.M."/>
            <person name="Sadowsky M.J."/>
        </authorList>
    </citation>
    <scope>NUCLEOTIDE SEQUENCE [LARGE SCALE GENOMIC DNA]</scope>
    <source>
        <strain evidence="6 7">JC234</strain>
    </source>
</reference>
<dbReference type="GO" id="GO:0030246">
    <property type="term" value="F:carbohydrate binding"/>
    <property type="evidence" value="ECO:0007669"/>
    <property type="project" value="UniProtKB-ARBA"/>
</dbReference>
<evidence type="ECO:0000256" key="2">
    <source>
        <dbReference type="ARBA" id="ARBA00007639"/>
    </source>
</evidence>
<dbReference type="Pfam" id="PF13407">
    <property type="entry name" value="Peripla_BP_4"/>
    <property type="match status" value="1"/>
</dbReference>
<dbReference type="AlphaFoldDB" id="A0A1C1YU10"/>
<dbReference type="SUPFAM" id="SSF53822">
    <property type="entry name" value="Periplasmic binding protein-like I"/>
    <property type="match status" value="1"/>
</dbReference>
<dbReference type="OrthoDB" id="4827464at2"/>
<evidence type="ECO:0000256" key="3">
    <source>
        <dbReference type="ARBA" id="ARBA00022729"/>
    </source>
</evidence>
<dbReference type="STRING" id="1480615.AWJ14_07655"/>
<keyword evidence="7" id="KW-1185">Reference proteome</keyword>
<accession>A0A1C1YU10</accession>
<dbReference type="PANTHER" id="PTHR46847">
    <property type="entry name" value="D-ALLOSE-BINDING PERIPLASMIC PROTEIN-RELATED"/>
    <property type="match status" value="1"/>
</dbReference>
<dbReference type="Proteomes" id="UP000094795">
    <property type="component" value="Unassembled WGS sequence"/>
</dbReference>
<dbReference type="EMBL" id="LQZT01000023">
    <property type="protein sequence ID" value="OCW57021.1"/>
    <property type="molecule type" value="Genomic_DNA"/>
</dbReference>
<dbReference type="InterPro" id="IPR028082">
    <property type="entry name" value="Peripla_BP_I"/>
</dbReference>